<dbReference type="EMBL" id="UINC01131680">
    <property type="protein sequence ID" value="SVD13532.1"/>
    <property type="molecule type" value="Genomic_DNA"/>
</dbReference>
<accession>A0A382SVE7</accession>
<evidence type="ECO:0000313" key="1">
    <source>
        <dbReference type="EMBL" id="SVD13532.1"/>
    </source>
</evidence>
<sequence>MKTLFQTLCDLDASGDEAFNKVINIFADAHGLDAGMDRDDIIALIAQTTNHVSAVNAYNIVATGSRGVPQQISGKDFDINTTMPLGKLFMN</sequence>
<dbReference type="AlphaFoldDB" id="A0A382SVE7"/>
<name>A0A382SVE7_9ZZZZ</name>
<proteinExistence type="predicted"/>
<protein>
    <submittedName>
        <fullName evidence="1">Uncharacterized protein</fullName>
    </submittedName>
</protein>
<organism evidence="1">
    <name type="scientific">marine metagenome</name>
    <dbReference type="NCBI Taxonomy" id="408172"/>
    <lineage>
        <taxon>unclassified sequences</taxon>
        <taxon>metagenomes</taxon>
        <taxon>ecological metagenomes</taxon>
    </lineage>
</organism>
<reference evidence="1" key="1">
    <citation type="submission" date="2018-05" db="EMBL/GenBank/DDBJ databases">
        <authorList>
            <person name="Lanie J.A."/>
            <person name="Ng W.-L."/>
            <person name="Kazmierczak K.M."/>
            <person name="Andrzejewski T.M."/>
            <person name="Davidsen T.M."/>
            <person name="Wayne K.J."/>
            <person name="Tettelin H."/>
            <person name="Glass J.I."/>
            <person name="Rusch D."/>
            <person name="Podicherti R."/>
            <person name="Tsui H.-C.T."/>
            <person name="Winkler M.E."/>
        </authorList>
    </citation>
    <scope>NUCLEOTIDE SEQUENCE</scope>
</reference>
<gene>
    <name evidence="1" type="ORF">METZ01_LOCUS366386</name>
</gene>